<dbReference type="CDD" id="cd01025">
    <property type="entry name" value="TOPRIM_recR"/>
    <property type="match status" value="1"/>
</dbReference>
<dbReference type="InterPro" id="IPR034137">
    <property type="entry name" value="TOPRIM_RecR"/>
</dbReference>
<evidence type="ECO:0000256" key="7">
    <source>
        <dbReference type="HAMAP-Rule" id="MF_00017"/>
    </source>
</evidence>
<keyword evidence="6 7" id="KW-0234">DNA repair</keyword>
<dbReference type="SUPFAM" id="SSF111304">
    <property type="entry name" value="Recombination protein RecR"/>
    <property type="match status" value="1"/>
</dbReference>
<comment type="function">
    <text evidence="7">May play a role in DNA repair. It seems to be involved in an RecBC-independent recombinational process of DNA repair. It may act with RecF and RecO.</text>
</comment>
<dbReference type="SMART" id="SM00493">
    <property type="entry name" value="TOPRIM"/>
    <property type="match status" value="1"/>
</dbReference>
<dbReference type="Gene3D" id="6.10.250.240">
    <property type="match status" value="1"/>
</dbReference>
<evidence type="ECO:0000256" key="4">
    <source>
        <dbReference type="ARBA" id="ARBA00022833"/>
    </source>
</evidence>
<keyword evidence="2 7" id="KW-0227">DNA damage</keyword>
<dbReference type="GO" id="GO:0006281">
    <property type="term" value="P:DNA repair"/>
    <property type="evidence" value="ECO:0007669"/>
    <property type="project" value="UniProtKB-UniRule"/>
</dbReference>
<evidence type="ECO:0000256" key="2">
    <source>
        <dbReference type="ARBA" id="ARBA00022763"/>
    </source>
</evidence>
<protein>
    <recommendedName>
        <fullName evidence="7">Recombination protein RecR</fullName>
    </recommendedName>
</protein>
<dbReference type="Pfam" id="PF02132">
    <property type="entry name" value="RecR_ZnF"/>
    <property type="match status" value="1"/>
</dbReference>
<comment type="similarity">
    <text evidence="7">Belongs to the RecR family.</text>
</comment>
<comment type="caution">
    <text evidence="9">The sequence shown here is derived from an EMBL/GenBank/DDBJ whole genome shotgun (WGS) entry which is preliminary data.</text>
</comment>
<organism evidence="9 10">
    <name type="scientific">Candidatus Ornithospirochaeta stercoripullorum</name>
    <dbReference type="NCBI Taxonomy" id="2840899"/>
    <lineage>
        <taxon>Bacteria</taxon>
        <taxon>Pseudomonadati</taxon>
        <taxon>Spirochaetota</taxon>
        <taxon>Spirochaetia</taxon>
        <taxon>Spirochaetales</taxon>
        <taxon>Spirochaetaceae</taxon>
        <taxon>Spirochaetaceae incertae sedis</taxon>
        <taxon>Candidatus Ornithospirochaeta</taxon>
    </lineage>
</organism>
<name>A0A9D9H623_9SPIO</name>
<proteinExistence type="inferred from homology"/>
<evidence type="ECO:0000256" key="6">
    <source>
        <dbReference type="ARBA" id="ARBA00023204"/>
    </source>
</evidence>
<reference evidence="9" key="2">
    <citation type="journal article" date="2021" name="PeerJ">
        <title>Extensive microbial diversity within the chicken gut microbiome revealed by metagenomics and culture.</title>
        <authorList>
            <person name="Gilroy R."/>
            <person name="Ravi A."/>
            <person name="Getino M."/>
            <person name="Pursley I."/>
            <person name="Horton D.L."/>
            <person name="Alikhan N.F."/>
            <person name="Baker D."/>
            <person name="Gharbi K."/>
            <person name="Hall N."/>
            <person name="Watson M."/>
            <person name="Adriaenssens E.M."/>
            <person name="Foster-Nyarko E."/>
            <person name="Jarju S."/>
            <person name="Secka A."/>
            <person name="Antonio M."/>
            <person name="Oren A."/>
            <person name="Chaudhuri R.R."/>
            <person name="La Ragione R."/>
            <person name="Hildebrand F."/>
            <person name="Pallen M.J."/>
        </authorList>
    </citation>
    <scope>NUCLEOTIDE SEQUENCE</scope>
    <source>
        <strain evidence="9">7293</strain>
    </source>
</reference>
<evidence type="ECO:0000256" key="3">
    <source>
        <dbReference type="ARBA" id="ARBA00022771"/>
    </source>
</evidence>
<dbReference type="AlphaFoldDB" id="A0A9D9H623"/>
<dbReference type="Gene3D" id="3.40.1360.10">
    <property type="match status" value="1"/>
</dbReference>
<dbReference type="InterPro" id="IPR023627">
    <property type="entry name" value="Rcmb_RecR"/>
</dbReference>
<dbReference type="EMBL" id="JADIMT010000108">
    <property type="protein sequence ID" value="MBO8437209.1"/>
    <property type="molecule type" value="Genomic_DNA"/>
</dbReference>
<dbReference type="GO" id="GO:0008270">
    <property type="term" value="F:zinc ion binding"/>
    <property type="evidence" value="ECO:0007669"/>
    <property type="project" value="UniProtKB-KW"/>
</dbReference>
<dbReference type="PANTHER" id="PTHR30446:SF0">
    <property type="entry name" value="RECOMBINATION PROTEIN RECR"/>
    <property type="match status" value="1"/>
</dbReference>
<dbReference type="Gene3D" id="1.10.8.420">
    <property type="entry name" value="RecR Domain 1"/>
    <property type="match status" value="1"/>
</dbReference>
<keyword evidence="3 7" id="KW-0863">Zinc-finger</keyword>
<keyword evidence="4 7" id="KW-0862">Zinc</keyword>
<sequence>MDAIEELQGLLKKLPGMGEKSALRLSYHLIRTDESFNKALGNAIATIKEKIHPCPICGCYTEHDICSYCSDGTRDRSTICVVEEPQDVLSIASSGAYNGLFHVLGGAINPLGGIGPDNLTFPELIRRIEEGSFKEVIIATNPTEEGDTTALYIRHLLEGKDIAITRLASGLPIGGDLGYADKLTLMRSLRGRIKF</sequence>
<feature type="domain" description="Toprim" evidence="8">
    <location>
        <begin position="77"/>
        <end position="172"/>
    </location>
</feature>
<evidence type="ECO:0000259" key="8">
    <source>
        <dbReference type="PROSITE" id="PS50880"/>
    </source>
</evidence>
<dbReference type="Pfam" id="PF21175">
    <property type="entry name" value="RecR_C"/>
    <property type="match status" value="1"/>
</dbReference>
<evidence type="ECO:0000256" key="5">
    <source>
        <dbReference type="ARBA" id="ARBA00023172"/>
    </source>
</evidence>
<dbReference type="PANTHER" id="PTHR30446">
    <property type="entry name" value="RECOMBINATION PROTEIN RECR"/>
    <property type="match status" value="1"/>
</dbReference>
<dbReference type="Proteomes" id="UP000823615">
    <property type="component" value="Unassembled WGS sequence"/>
</dbReference>
<dbReference type="InterPro" id="IPR006171">
    <property type="entry name" value="TOPRIM_dom"/>
</dbReference>
<dbReference type="InterPro" id="IPR015967">
    <property type="entry name" value="Rcmb_RecR_Znf"/>
</dbReference>
<keyword evidence="5 7" id="KW-0233">DNA recombination</keyword>
<reference evidence="9" key="1">
    <citation type="submission" date="2020-10" db="EMBL/GenBank/DDBJ databases">
        <authorList>
            <person name="Gilroy R."/>
        </authorList>
    </citation>
    <scope>NUCLEOTIDE SEQUENCE</scope>
    <source>
        <strain evidence="9">7293</strain>
    </source>
</reference>
<dbReference type="HAMAP" id="MF_00017">
    <property type="entry name" value="RecR"/>
    <property type="match status" value="1"/>
</dbReference>
<feature type="zinc finger region" description="C4-type" evidence="7">
    <location>
        <begin position="54"/>
        <end position="69"/>
    </location>
</feature>
<dbReference type="GO" id="GO:0006310">
    <property type="term" value="P:DNA recombination"/>
    <property type="evidence" value="ECO:0007669"/>
    <property type="project" value="UniProtKB-UniRule"/>
</dbReference>
<evidence type="ECO:0000313" key="9">
    <source>
        <dbReference type="EMBL" id="MBO8437209.1"/>
    </source>
</evidence>
<dbReference type="NCBIfam" id="TIGR00615">
    <property type="entry name" value="recR"/>
    <property type="match status" value="1"/>
</dbReference>
<dbReference type="Pfam" id="PF13662">
    <property type="entry name" value="Toprim_4"/>
    <property type="match status" value="1"/>
</dbReference>
<dbReference type="GO" id="GO:0003677">
    <property type="term" value="F:DNA binding"/>
    <property type="evidence" value="ECO:0007669"/>
    <property type="project" value="UniProtKB-UniRule"/>
</dbReference>
<dbReference type="InterPro" id="IPR000093">
    <property type="entry name" value="DNA_Rcmb_RecR"/>
</dbReference>
<accession>A0A9D9H623</accession>
<gene>
    <name evidence="7 9" type="primary">recR</name>
    <name evidence="9" type="ORF">IAA97_09595</name>
</gene>
<evidence type="ECO:0000313" key="10">
    <source>
        <dbReference type="Proteomes" id="UP000823615"/>
    </source>
</evidence>
<keyword evidence="1 7" id="KW-0479">Metal-binding</keyword>
<evidence type="ECO:0000256" key="1">
    <source>
        <dbReference type="ARBA" id="ARBA00022723"/>
    </source>
</evidence>
<dbReference type="Pfam" id="PF21176">
    <property type="entry name" value="RecR_HhH"/>
    <property type="match status" value="1"/>
</dbReference>
<dbReference type="PROSITE" id="PS50880">
    <property type="entry name" value="TOPRIM"/>
    <property type="match status" value="1"/>
</dbReference>